<organism evidence="3 4">
    <name type="scientific">Cercospora berteroae</name>
    <dbReference type="NCBI Taxonomy" id="357750"/>
    <lineage>
        <taxon>Eukaryota</taxon>
        <taxon>Fungi</taxon>
        <taxon>Dikarya</taxon>
        <taxon>Ascomycota</taxon>
        <taxon>Pezizomycotina</taxon>
        <taxon>Dothideomycetes</taxon>
        <taxon>Dothideomycetidae</taxon>
        <taxon>Mycosphaerellales</taxon>
        <taxon>Mycosphaerellaceae</taxon>
        <taxon>Cercospora</taxon>
    </lineage>
</organism>
<keyword evidence="2" id="KW-0472">Membrane</keyword>
<protein>
    <submittedName>
        <fullName evidence="3">Uncharacterized protein</fullName>
    </submittedName>
</protein>
<dbReference type="Proteomes" id="UP000237631">
    <property type="component" value="Unassembled WGS sequence"/>
</dbReference>
<comment type="caution">
    <text evidence="3">The sequence shown here is derived from an EMBL/GenBank/DDBJ whole genome shotgun (WGS) entry which is preliminary data.</text>
</comment>
<feature type="transmembrane region" description="Helical" evidence="2">
    <location>
        <begin position="50"/>
        <end position="73"/>
    </location>
</feature>
<dbReference type="OrthoDB" id="3648415at2759"/>
<feature type="compositionally biased region" description="Polar residues" evidence="1">
    <location>
        <begin position="314"/>
        <end position="327"/>
    </location>
</feature>
<proteinExistence type="predicted"/>
<keyword evidence="4" id="KW-1185">Reference proteome</keyword>
<sequence length="420" mass="45261">MPATSISTTPREDAEQVRATVAGSTPSMTTWRHDANASLQHSGLSLNRRLAVLVIVPLCLLFLLAIFGIVLYASRRRQSSRLRPRGRHESVAEPYRDGYIEPDESPSASPNQYRDFTAAGLEEHHPMPTKRSDDALSMITEIPTNSVRTSLGSDRATDLPTLQSHRLPSSVSSHSQTLDALESPSDDDLHGNLSGLDEDPFLNRAAISGAGHNQEVSEPVSPLSQPLRDRPKVDTAASSVSNTSATSDSSQAPVIAINTGGKNGITTDSSGQEGKIAQSGDLLSTGNVERLTAIDTRESQVNLERGRGRLRSDPINTARSSSVSTRQSRLRAADIARSPESRGEMSNSRSPQAETSASIDNFTESVEARGNSHPPLPPLLDRNSWLGERRRQDGEVVEPTSPLLSPESSKTHEESSIDGK</sequence>
<accession>A0A2S6C4U4</accession>
<keyword evidence="2" id="KW-0812">Transmembrane</keyword>
<feature type="region of interest" description="Disordered" evidence="1">
    <location>
        <begin position="144"/>
        <end position="197"/>
    </location>
</feature>
<evidence type="ECO:0000313" key="3">
    <source>
        <dbReference type="EMBL" id="PPJ54754.1"/>
    </source>
</evidence>
<feature type="compositionally biased region" description="Low complexity" evidence="1">
    <location>
        <begin position="162"/>
        <end position="176"/>
    </location>
</feature>
<feature type="compositionally biased region" description="Low complexity" evidence="1">
    <location>
        <begin position="234"/>
        <end position="250"/>
    </location>
</feature>
<feature type="compositionally biased region" description="Low complexity" evidence="1">
    <location>
        <begin position="398"/>
        <end position="408"/>
    </location>
</feature>
<gene>
    <name evidence="3" type="ORF">CBER1_04037</name>
</gene>
<feature type="region of interest" description="Disordered" evidence="1">
    <location>
        <begin position="78"/>
        <end position="113"/>
    </location>
</feature>
<feature type="compositionally biased region" description="Polar residues" evidence="1">
    <location>
        <begin position="344"/>
        <end position="364"/>
    </location>
</feature>
<evidence type="ECO:0000256" key="2">
    <source>
        <dbReference type="SAM" id="Phobius"/>
    </source>
</evidence>
<evidence type="ECO:0000256" key="1">
    <source>
        <dbReference type="SAM" id="MobiDB-lite"/>
    </source>
</evidence>
<feature type="compositionally biased region" description="Basic and acidic residues" evidence="1">
    <location>
        <begin position="409"/>
        <end position="420"/>
    </location>
</feature>
<dbReference type="AlphaFoldDB" id="A0A2S6C4U4"/>
<evidence type="ECO:0000313" key="4">
    <source>
        <dbReference type="Proteomes" id="UP000237631"/>
    </source>
</evidence>
<name>A0A2S6C4U4_9PEZI</name>
<feature type="region of interest" description="Disordered" evidence="1">
    <location>
        <begin position="299"/>
        <end position="420"/>
    </location>
</feature>
<feature type="compositionally biased region" description="Basic and acidic residues" evidence="1">
    <location>
        <begin position="331"/>
        <end position="343"/>
    </location>
</feature>
<feature type="compositionally biased region" description="Basic and acidic residues" evidence="1">
    <location>
        <begin position="87"/>
        <end position="99"/>
    </location>
</feature>
<dbReference type="EMBL" id="PNEN01000556">
    <property type="protein sequence ID" value="PPJ54754.1"/>
    <property type="molecule type" value="Genomic_DNA"/>
</dbReference>
<feature type="region of interest" description="Disordered" evidence="1">
    <location>
        <begin position="211"/>
        <end position="281"/>
    </location>
</feature>
<keyword evidence="2" id="KW-1133">Transmembrane helix</keyword>
<reference evidence="4" key="1">
    <citation type="journal article" date="2017" name="bioRxiv">
        <title>Conservation of a gene cluster reveals novel cercosporin biosynthetic mechanisms and extends production to the genus Colletotrichum.</title>
        <authorList>
            <person name="de Jonge R."/>
            <person name="Ebert M.K."/>
            <person name="Huitt-Roehl C.R."/>
            <person name="Pal P."/>
            <person name="Suttle J.C."/>
            <person name="Spanner R.E."/>
            <person name="Neubauer J.D."/>
            <person name="Jurick W.M.II."/>
            <person name="Stott K.A."/>
            <person name="Secor G.A."/>
            <person name="Thomma B.P.H.J."/>
            <person name="Van de Peer Y."/>
            <person name="Townsend C.A."/>
            <person name="Bolton M.D."/>
        </authorList>
    </citation>
    <scope>NUCLEOTIDE SEQUENCE [LARGE SCALE GENOMIC DNA]</scope>
    <source>
        <strain evidence="4">CBS538.71</strain>
    </source>
</reference>